<dbReference type="GO" id="GO:0004672">
    <property type="term" value="F:protein kinase activity"/>
    <property type="evidence" value="ECO:0007669"/>
    <property type="project" value="UniProtKB-ARBA"/>
</dbReference>
<dbReference type="AlphaFoldDB" id="A0A6F8PQR4"/>
<dbReference type="Gene3D" id="1.20.120.160">
    <property type="entry name" value="HPT domain"/>
    <property type="match status" value="1"/>
</dbReference>
<dbReference type="SUPFAM" id="SSF47226">
    <property type="entry name" value="Histidine-containing phosphotransfer domain, HPT domain"/>
    <property type="match status" value="1"/>
</dbReference>
<dbReference type="Pfam" id="PF01627">
    <property type="entry name" value="Hpt"/>
    <property type="match status" value="1"/>
</dbReference>
<dbReference type="RefSeq" id="WP_173292055.1">
    <property type="nucleotide sequence ID" value="NZ_AP021888.1"/>
</dbReference>
<name>A0A6F8PQR4_9GAMM</name>
<evidence type="ECO:0000313" key="5">
    <source>
        <dbReference type="Proteomes" id="UP000501466"/>
    </source>
</evidence>
<dbReference type="CDD" id="cd00088">
    <property type="entry name" value="HPT"/>
    <property type="match status" value="1"/>
</dbReference>
<proteinExistence type="predicted"/>
<dbReference type="EMBL" id="AP021888">
    <property type="protein sequence ID" value="BBP44330.1"/>
    <property type="molecule type" value="Genomic_DNA"/>
</dbReference>
<accession>A0A6F8PQR4</accession>
<dbReference type="PROSITE" id="PS50894">
    <property type="entry name" value="HPT"/>
    <property type="match status" value="1"/>
</dbReference>
<dbReference type="Proteomes" id="UP000501466">
    <property type="component" value="Chromosome"/>
</dbReference>
<dbReference type="InterPro" id="IPR036641">
    <property type="entry name" value="HPT_dom_sf"/>
</dbReference>
<feature type="modified residue" description="Phosphohistidine" evidence="2">
    <location>
        <position position="56"/>
    </location>
</feature>
<gene>
    <name evidence="4" type="ORF">THMIRHAT_20760</name>
</gene>
<dbReference type="GO" id="GO:0000160">
    <property type="term" value="P:phosphorelay signal transduction system"/>
    <property type="evidence" value="ECO:0007669"/>
    <property type="project" value="UniProtKB-KW"/>
</dbReference>
<sequence>MTTAVDTDNLDMLREVIGDDLKEILQSFIDIAPDAMKNIKAAIATDNAANLRLHAHTLKGSSANIGATRLPNLALALENAGKAGQTKGLEAELAAVEKENQEVLNFLLNYIKQF</sequence>
<keyword evidence="1" id="KW-0902">Two-component regulatory system</keyword>
<dbReference type="InterPro" id="IPR008207">
    <property type="entry name" value="Sig_transdc_His_kin_Hpt_dom"/>
</dbReference>
<evidence type="ECO:0000259" key="3">
    <source>
        <dbReference type="PROSITE" id="PS50894"/>
    </source>
</evidence>
<dbReference type="KEGG" id="tzo:THMIRHAT_20760"/>
<keyword evidence="5" id="KW-1185">Reference proteome</keyword>
<evidence type="ECO:0000256" key="2">
    <source>
        <dbReference type="PROSITE-ProRule" id="PRU00110"/>
    </source>
</evidence>
<feature type="domain" description="HPt" evidence="3">
    <location>
        <begin position="17"/>
        <end position="114"/>
    </location>
</feature>
<organism evidence="4 5">
    <name type="scientific">Thiosulfativibrio zosterae</name>
    <dbReference type="NCBI Taxonomy" id="2675053"/>
    <lineage>
        <taxon>Bacteria</taxon>
        <taxon>Pseudomonadati</taxon>
        <taxon>Pseudomonadota</taxon>
        <taxon>Gammaproteobacteria</taxon>
        <taxon>Thiotrichales</taxon>
        <taxon>Piscirickettsiaceae</taxon>
        <taxon>Thiosulfativibrio</taxon>
    </lineage>
</organism>
<keyword evidence="2" id="KW-0597">Phosphoprotein</keyword>
<protein>
    <recommendedName>
        <fullName evidence="3">HPt domain-containing protein</fullName>
    </recommendedName>
</protein>
<reference evidence="5" key="1">
    <citation type="submission" date="2019-11" db="EMBL/GenBank/DDBJ databases">
        <title>Isolation and characterization of two novel species in the genus Thiomicrorhabdus.</title>
        <authorList>
            <person name="Mochizuki J."/>
            <person name="Kojima H."/>
            <person name="Fukui M."/>
        </authorList>
    </citation>
    <scope>NUCLEOTIDE SEQUENCE [LARGE SCALE GENOMIC DNA]</scope>
    <source>
        <strain evidence="5">AkT22</strain>
    </source>
</reference>
<evidence type="ECO:0000313" key="4">
    <source>
        <dbReference type="EMBL" id="BBP44330.1"/>
    </source>
</evidence>
<evidence type="ECO:0000256" key="1">
    <source>
        <dbReference type="ARBA" id="ARBA00023012"/>
    </source>
</evidence>
<dbReference type="SMART" id="SM00073">
    <property type="entry name" value="HPT"/>
    <property type="match status" value="1"/>
</dbReference>